<accession>A0A382EH45</accession>
<reference evidence="1" key="1">
    <citation type="submission" date="2018-05" db="EMBL/GenBank/DDBJ databases">
        <authorList>
            <person name="Lanie J.A."/>
            <person name="Ng W.-L."/>
            <person name="Kazmierczak K.M."/>
            <person name="Andrzejewski T.M."/>
            <person name="Davidsen T.M."/>
            <person name="Wayne K.J."/>
            <person name="Tettelin H."/>
            <person name="Glass J.I."/>
            <person name="Rusch D."/>
            <person name="Podicherti R."/>
            <person name="Tsui H.-C.T."/>
            <person name="Winkler M.E."/>
        </authorList>
    </citation>
    <scope>NUCLEOTIDE SEQUENCE</scope>
</reference>
<evidence type="ECO:0000313" key="1">
    <source>
        <dbReference type="EMBL" id="SVB49795.1"/>
    </source>
</evidence>
<dbReference type="EMBL" id="UINC01044392">
    <property type="protein sequence ID" value="SVB49795.1"/>
    <property type="molecule type" value="Genomic_DNA"/>
</dbReference>
<proteinExistence type="predicted"/>
<name>A0A382EH45_9ZZZZ</name>
<gene>
    <name evidence="1" type="ORF">METZ01_LOCUS202649</name>
</gene>
<protein>
    <submittedName>
        <fullName evidence="1">Uncharacterized protein</fullName>
    </submittedName>
</protein>
<organism evidence="1">
    <name type="scientific">marine metagenome</name>
    <dbReference type="NCBI Taxonomy" id="408172"/>
    <lineage>
        <taxon>unclassified sequences</taxon>
        <taxon>metagenomes</taxon>
        <taxon>ecological metagenomes</taxon>
    </lineage>
</organism>
<dbReference type="AlphaFoldDB" id="A0A382EH45"/>
<sequence>MRVSKETIWHFTCQSCTGYWSIAATDKWKPKKLYCPHCGKLRTHDENLIEWVTENGRTY</sequence>